<accession>A0A8K0V8H0</accession>
<evidence type="ECO:0000313" key="2">
    <source>
        <dbReference type="EMBL" id="MBL4917422.1"/>
    </source>
</evidence>
<dbReference type="EMBL" id="JAESVN010000003">
    <property type="protein sequence ID" value="MBL4917422.1"/>
    <property type="molecule type" value="Genomic_DNA"/>
</dbReference>
<dbReference type="Proteomes" id="UP000648908">
    <property type="component" value="Unassembled WGS sequence"/>
</dbReference>
<evidence type="ECO:0000256" key="1">
    <source>
        <dbReference type="SAM" id="Phobius"/>
    </source>
</evidence>
<proteinExistence type="predicted"/>
<keyword evidence="1" id="KW-0812">Transmembrane</keyword>
<name>A0A8K0V8H0_9RHOB</name>
<comment type="caution">
    <text evidence="2">The sequence shown here is derived from an EMBL/GenBank/DDBJ whole genome shotgun (WGS) entry which is preliminary data.</text>
</comment>
<dbReference type="AlphaFoldDB" id="A0A8K0V8H0"/>
<organism evidence="2 3">
    <name type="scientific">Szabonella alba</name>
    <dbReference type="NCBI Taxonomy" id="2804194"/>
    <lineage>
        <taxon>Bacteria</taxon>
        <taxon>Pseudomonadati</taxon>
        <taxon>Pseudomonadota</taxon>
        <taxon>Alphaproteobacteria</taxon>
        <taxon>Rhodobacterales</taxon>
        <taxon>Paracoccaceae</taxon>
        <taxon>Szabonella</taxon>
    </lineage>
</organism>
<evidence type="ECO:0000313" key="3">
    <source>
        <dbReference type="Proteomes" id="UP000648908"/>
    </source>
</evidence>
<sequence>MIVIAGILLGAVLGARTALRRGGKRLDALQYGAAYAIGCGLLGLFLTIFIERMA</sequence>
<keyword evidence="1" id="KW-1133">Transmembrane helix</keyword>
<protein>
    <submittedName>
        <fullName evidence="2">Uncharacterized protein</fullName>
    </submittedName>
</protein>
<feature type="transmembrane region" description="Helical" evidence="1">
    <location>
        <begin position="28"/>
        <end position="50"/>
    </location>
</feature>
<keyword evidence="1" id="KW-0472">Membrane</keyword>
<gene>
    <name evidence="2" type="ORF">JL811_09325</name>
</gene>
<reference evidence="2" key="1">
    <citation type="submission" date="2021-01" db="EMBL/GenBank/DDBJ databases">
        <title>Tabrizicola alba sp. nov. a motile alkaliphilic bacterium isolated from a soda lake.</title>
        <authorList>
            <person name="Szuroczki S."/>
            <person name="Abbaszade G."/>
            <person name="Schumann P."/>
            <person name="Toth E."/>
        </authorList>
    </citation>
    <scope>NUCLEOTIDE SEQUENCE</scope>
    <source>
        <strain evidence="2">DMG-N-6</strain>
    </source>
</reference>
<dbReference type="RefSeq" id="WP_202688332.1">
    <property type="nucleotide sequence ID" value="NZ_JAESVN010000003.1"/>
</dbReference>
<keyword evidence="3" id="KW-1185">Reference proteome</keyword>